<reference evidence="8 9" key="1">
    <citation type="journal article" date="2019" name="BMC Genomics">
        <title>New insights from Opisthorchis felineus genome: update on genomics of the epidemiologically important liver flukes.</title>
        <authorList>
            <person name="Ershov N.I."/>
            <person name="Mordvinov V.A."/>
            <person name="Prokhortchouk E.B."/>
            <person name="Pakharukova M.Y."/>
            <person name="Gunbin K.V."/>
            <person name="Ustyantsev K."/>
            <person name="Genaev M.A."/>
            <person name="Blinov A.G."/>
            <person name="Mazur A."/>
            <person name="Boulygina E."/>
            <person name="Tsygankova S."/>
            <person name="Khrameeva E."/>
            <person name="Chekanov N."/>
            <person name="Fan G."/>
            <person name="Xiao A."/>
            <person name="Zhang H."/>
            <person name="Xu X."/>
            <person name="Yang H."/>
            <person name="Solovyev V."/>
            <person name="Lee S.M."/>
            <person name="Liu X."/>
            <person name="Afonnikov D.A."/>
            <person name="Skryabin K.G."/>
        </authorList>
    </citation>
    <scope>NUCLEOTIDE SEQUENCE [LARGE SCALE GENOMIC DNA]</scope>
    <source>
        <strain evidence="8">AK-0245</strain>
        <tissue evidence="8">Whole organism</tissue>
    </source>
</reference>
<evidence type="ECO:0000256" key="7">
    <source>
        <dbReference type="SAM" id="Phobius"/>
    </source>
</evidence>
<dbReference type="GO" id="GO:0019432">
    <property type="term" value="P:triglyceride biosynthetic process"/>
    <property type="evidence" value="ECO:0007669"/>
    <property type="project" value="TreeGrafter"/>
</dbReference>
<evidence type="ECO:0000313" key="8">
    <source>
        <dbReference type="EMBL" id="TGZ61130.1"/>
    </source>
</evidence>
<evidence type="ECO:0000256" key="3">
    <source>
        <dbReference type="ARBA" id="ARBA00022989"/>
    </source>
</evidence>
<organism evidence="8 9">
    <name type="scientific">Opisthorchis felineus</name>
    <dbReference type="NCBI Taxonomy" id="147828"/>
    <lineage>
        <taxon>Eukaryota</taxon>
        <taxon>Metazoa</taxon>
        <taxon>Spiralia</taxon>
        <taxon>Lophotrochozoa</taxon>
        <taxon>Platyhelminthes</taxon>
        <taxon>Trematoda</taxon>
        <taxon>Digenea</taxon>
        <taxon>Opisthorchiida</taxon>
        <taxon>Opisthorchiata</taxon>
        <taxon>Opisthorchiidae</taxon>
        <taxon>Opisthorchis</taxon>
    </lineage>
</organism>
<keyword evidence="1" id="KW-0808">Transferase</keyword>
<keyword evidence="9" id="KW-1185">Reference proteome</keyword>
<accession>A0A4S2LCY5</accession>
<dbReference type="PANTHER" id="PTHR23063">
    <property type="entry name" value="PHOSPHOLIPID ACYLTRANSFERASE"/>
    <property type="match status" value="1"/>
</dbReference>
<dbReference type="AlphaFoldDB" id="A0A4S2LCY5"/>
<sequence length="332" mass="38033">MVLFVCLAWFYVTILTVYFISAFISAFFDVQFVQHLYIALLEKLFSYAASVCAPESTNGFELKVSESMENLETYDEDLIKRDVQLTGEGVVFDEQLVSGEQRGFTLHHPLYLVKCGIEAVIEDSVTKRFSAAELRVWNFLGRNQNYVYMKTDKVAVLNLLWFIGFFVRYGLLFPCKVFTFSVSIPLTWIVGYLARNFPVVPIRQWLHENGLQKAIRLNLRPFSSVIRFHDVHNRPRPNTICVANHTTPFDWCVLASDVTYAVRPSLRAAGASQTVALYNGVRRSKLGMFETLHRLSWIHGVSSSRSLQQRGIKQRSRHFAYEQFGASTIIGN</sequence>
<keyword evidence="5 7" id="KW-0472">Membrane</keyword>
<dbReference type="EMBL" id="SJOL01008092">
    <property type="protein sequence ID" value="TGZ61130.1"/>
    <property type="molecule type" value="Genomic_DNA"/>
</dbReference>
<evidence type="ECO:0000256" key="4">
    <source>
        <dbReference type="ARBA" id="ARBA00023098"/>
    </source>
</evidence>
<evidence type="ECO:0000256" key="1">
    <source>
        <dbReference type="ARBA" id="ARBA00022679"/>
    </source>
</evidence>
<keyword evidence="2 7" id="KW-0812">Transmembrane</keyword>
<gene>
    <name evidence="8" type="ORF">CRM22_008145</name>
</gene>
<feature type="transmembrane region" description="Helical" evidence="7">
    <location>
        <begin position="154"/>
        <end position="171"/>
    </location>
</feature>
<keyword evidence="3 7" id="KW-1133">Transmembrane helix</keyword>
<evidence type="ECO:0000313" key="9">
    <source>
        <dbReference type="Proteomes" id="UP000308267"/>
    </source>
</evidence>
<evidence type="ECO:0000256" key="6">
    <source>
        <dbReference type="ARBA" id="ARBA00023315"/>
    </source>
</evidence>
<keyword evidence="6" id="KW-0012">Acyltransferase</keyword>
<name>A0A4S2LCY5_OPIFE</name>
<evidence type="ECO:0000256" key="2">
    <source>
        <dbReference type="ARBA" id="ARBA00022692"/>
    </source>
</evidence>
<keyword evidence="4" id="KW-0443">Lipid metabolism</keyword>
<feature type="transmembrane region" description="Helical" evidence="7">
    <location>
        <begin position="6"/>
        <end position="28"/>
    </location>
</feature>
<dbReference type="GO" id="GO:0004366">
    <property type="term" value="F:glycerol-3-phosphate O-acyltransferase activity"/>
    <property type="evidence" value="ECO:0007669"/>
    <property type="project" value="TreeGrafter"/>
</dbReference>
<dbReference type="OrthoDB" id="10051137at2759"/>
<feature type="transmembrane region" description="Helical" evidence="7">
    <location>
        <begin position="177"/>
        <end position="194"/>
    </location>
</feature>
<dbReference type="Proteomes" id="UP000308267">
    <property type="component" value="Unassembled WGS sequence"/>
</dbReference>
<evidence type="ECO:0008006" key="10">
    <source>
        <dbReference type="Google" id="ProtNLM"/>
    </source>
</evidence>
<dbReference type="PANTHER" id="PTHR23063:SF2">
    <property type="entry name" value="GLYCEROL-3-PHOSPHATE ACYLTRANSFERASE 4, ISOFORM D-RELATED"/>
    <property type="match status" value="1"/>
</dbReference>
<dbReference type="GO" id="GO:0005783">
    <property type="term" value="C:endoplasmic reticulum"/>
    <property type="evidence" value="ECO:0007669"/>
    <property type="project" value="TreeGrafter"/>
</dbReference>
<evidence type="ECO:0000256" key="5">
    <source>
        <dbReference type="ARBA" id="ARBA00023136"/>
    </source>
</evidence>
<protein>
    <recommendedName>
        <fullName evidence="10">Phospholipid/glycerol acyltransferase domain-containing protein</fullName>
    </recommendedName>
</protein>
<proteinExistence type="predicted"/>
<comment type="caution">
    <text evidence="8">The sequence shown here is derived from an EMBL/GenBank/DDBJ whole genome shotgun (WGS) entry which is preliminary data.</text>
</comment>